<feature type="transmembrane region" description="Helical" evidence="2">
    <location>
        <begin position="86"/>
        <end position="111"/>
    </location>
</feature>
<comment type="caution">
    <text evidence="3">The sequence shown here is derived from an EMBL/GenBank/DDBJ whole genome shotgun (WGS) entry which is preliminary data.</text>
</comment>
<reference evidence="3 4" key="1">
    <citation type="submission" date="2017-10" db="EMBL/GenBank/DDBJ databases">
        <title>Comparative genomics in systemic dimorphic fungi from Ajellomycetaceae.</title>
        <authorList>
            <person name="Munoz J.F."/>
            <person name="Mcewen J.G."/>
            <person name="Clay O.K."/>
            <person name="Cuomo C.A."/>
        </authorList>
    </citation>
    <scope>NUCLEOTIDE SEQUENCE [LARGE SCALE GENOMIC DNA]</scope>
    <source>
        <strain evidence="3 4">UAMH7299</strain>
    </source>
</reference>
<keyword evidence="4" id="KW-1185">Reference proteome</keyword>
<sequence length="800" mass="91592">MVRRPERSPAARGRSPRRRPKLELDTEKQIYLHSSSSRDGSFDHNDDASYFYSDSSLSSPASSQPILGRPTPRPIRRRQFYRVPNYIMRWICLAVFLSLVLFIVTLFRFTIPISPLKNDMKIPEAEIIKPQPAQWESFTFLTRFYGGIRSLVSRKDLVAEYPEEDFNEEMIRLASKPNSSHVFSPYPDYTSKEYIEKFGAKVDCFLDKAGGVDIPRVLYYDGIPQGFPDAAMGSNEILGIDDNICFERFGRLAPYGLGYGVKAGGTGAGLEGDMSGLEDVWEDIPPVNFGKVRWGEAQERCLEANKHRFPDLPPPKSNLLRPQLNRLGRRGNQTTAADKVATPPPDNTAVGSERLPRTAILIRTWHNYHYDAESILYLRSLIAELSLLSGGEYTVYFLVHVKDVNLPIWSDEEVYDRVLHESLPAEFAGMGILWSEKQMELVYPGLEESLTRNLPVHGVYRSTFMPVQYFAYHHQEYDYFWNWEMDARYTGHWYHLFDKVTRWAKEQPRKGLWERNARFYIPSVHGSWEDFKHMIRVQTEIGTTSPNNLWSPLLKDKQPKGSSGGNPFEGKGDKPIWGPERPQEGDIFEADGDVHPPHTYEKDKYEWGVGDEADFIVFNPLFDPEGTTWLLRDDTTGYNQTAGQPPRRAAIITSSRLSKRLLLTMHRETSLKRHTMFSEMWAATTALHHGYKAVSIPHAIYIDRRWPTAYLESVFNAGRNGASGGARTSVFGDREHNFRGTTWFYSAGHAANVWRRWFGYRVDGNGGEEFEMANEGRMCLPPMLLHPIKNVELVIESGDI</sequence>
<evidence type="ECO:0000256" key="2">
    <source>
        <dbReference type="SAM" id="Phobius"/>
    </source>
</evidence>
<dbReference type="PANTHER" id="PTHR36205:SF1">
    <property type="entry name" value="MAJOR FACILITATOR SUPERFAMILY TRANSPORTER"/>
    <property type="match status" value="1"/>
</dbReference>
<dbReference type="InterPro" id="IPR021822">
    <property type="entry name" value="DUF3405"/>
</dbReference>
<dbReference type="Pfam" id="PF11885">
    <property type="entry name" value="DUF3405"/>
    <property type="match status" value="1"/>
</dbReference>
<evidence type="ECO:0000256" key="1">
    <source>
        <dbReference type="SAM" id="MobiDB-lite"/>
    </source>
</evidence>
<feature type="compositionally biased region" description="Basic and acidic residues" evidence="1">
    <location>
        <begin position="21"/>
        <end position="30"/>
    </location>
</feature>
<protein>
    <submittedName>
        <fullName evidence="3">Uncharacterized protein</fullName>
    </submittedName>
</protein>
<gene>
    <name evidence="3" type="ORF">AJ80_09878</name>
</gene>
<feature type="region of interest" description="Disordered" evidence="1">
    <location>
        <begin position="1"/>
        <end position="43"/>
    </location>
</feature>
<dbReference type="EMBL" id="PDNA01000382">
    <property type="protein sequence ID" value="PGG96076.1"/>
    <property type="molecule type" value="Genomic_DNA"/>
</dbReference>
<name>A0A2B7WHH8_POLH7</name>
<dbReference type="Proteomes" id="UP000224634">
    <property type="component" value="Unassembled WGS sequence"/>
</dbReference>
<dbReference type="STRING" id="1447883.A0A2B7WHH8"/>
<keyword evidence="2" id="KW-0812">Transmembrane</keyword>
<dbReference type="OrthoDB" id="3353407at2759"/>
<feature type="region of interest" description="Disordered" evidence="1">
    <location>
        <begin position="332"/>
        <end position="352"/>
    </location>
</feature>
<proteinExistence type="predicted"/>
<evidence type="ECO:0000313" key="3">
    <source>
        <dbReference type="EMBL" id="PGG96076.1"/>
    </source>
</evidence>
<organism evidence="3 4">
    <name type="scientific">Polytolypa hystricis (strain UAMH7299)</name>
    <dbReference type="NCBI Taxonomy" id="1447883"/>
    <lineage>
        <taxon>Eukaryota</taxon>
        <taxon>Fungi</taxon>
        <taxon>Dikarya</taxon>
        <taxon>Ascomycota</taxon>
        <taxon>Pezizomycotina</taxon>
        <taxon>Eurotiomycetes</taxon>
        <taxon>Eurotiomycetidae</taxon>
        <taxon>Onygenales</taxon>
        <taxon>Onygenales incertae sedis</taxon>
        <taxon>Polytolypa</taxon>
    </lineage>
</organism>
<keyword evidence="2" id="KW-0472">Membrane</keyword>
<keyword evidence="2" id="KW-1133">Transmembrane helix</keyword>
<evidence type="ECO:0000313" key="4">
    <source>
        <dbReference type="Proteomes" id="UP000224634"/>
    </source>
</evidence>
<dbReference type="AlphaFoldDB" id="A0A2B7WHH8"/>
<feature type="region of interest" description="Disordered" evidence="1">
    <location>
        <begin position="548"/>
        <end position="577"/>
    </location>
</feature>
<accession>A0A2B7WHH8</accession>
<dbReference type="PANTHER" id="PTHR36205">
    <property type="entry name" value="CHROMOSOME 19, WHOLE GENOME SHOTGUN SEQUENCE"/>
    <property type="match status" value="1"/>
</dbReference>